<proteinExistence type="predicted"/>
<dbReference type="AlphaFoldDB" id="A0A7J6V5V0"/>
<feature type="compositionally biased region" description="Polar residues" evidence="1">
    <location>
        <begin position="402"/>
        <end position="416"/>
    </location>
</feature>
<feature type="non-terminal residue" evidence="2">
    <location>
        <position position="650"/>
    </location>
</feature>
<feature type="compositionally biased region" description="Polar residues" evidence="1">
    <location>
        <begin position="574"/>
        <end position="584"/>
    </location>
</feature>
<comment type="caution">
    <text evidence="2">The sequence shown here is derived from an EMBL/GenBank/DDBJ whole genome shotgun (WGS) entry which is preliminary data.</text>
</comment>
<evidence type="ECO:0008006" key="4">
    <source>
        <dbReference type="Google" id="ProtNLM"/>
    </source>
</evidence>
<evidence type="ECO:0000313" key="2">
    <source>
        <dbReference type="EMBL" id="KAF5180449.1"/>
    </source>
</evidence>
<evidence type="ECO:0000256" key="1">
    <source>
        <dbReference type="SAM" id="MobiDB-lite"/>
    </source>
</evidence>
<name>A0A7J6V5V0_THATH</name>
<organism evidence="2 3">
    <name type="scientific">Thalictrum thalictroides</name>
    <name type="common">Rue-anemone</name>
    <name type="synonym">Anemone thalictroides</name>
    <dbReference type="NCBI Taxonomy" id="46969"/>
    <lineage>
        <taxon>Eukaryota</taxon>
        <taxon>Viridiplantae</taxon>
        <taxon>Streptophyta</taxon>
        <taxon>Embryophyta</taxon>
        <taxon>Tracheophyta</taxon>
        <taxon>Spermatophyta</taxon>
        <taxon>Magnoliopsida</taxon>
        <taxon>Ranunculales</taxon>
        <taxon>Ranunculaceae</taxon>
        <taxon>Thalictroideae</taxon>
        <taxon>Thalictrum</taxon>
    </lineage>
</organism>
<dbReference type="Proteomes" id="UP000554482">
    <property type="component" value="Unassembled WGS sequence"/>
</dbReference>
<sequence>MGDRRSRFKESRFVVAERKSFEFEWRNSPRDEAMIVTERSSNGTFTASISRAGAQWLGKALCEVSVQREGTFDYKDEHLVMMVFCKSNRLGRFLQLVVKKNRGRKWEQSIRFPAGRDREAWAELGVKILELLNLETEFQRLPTLTTPPQPVRSNINTQARRGWEEFRDGKKPAEKPNTVRIWASTSTKHQVWWTSSVLAKSNTLLVDWGWVRKKVEEKFGEVNLRVLHSGEALLSLKSSEEAFQLEELASLSVAGTNVLFKRWNPSTGKLADEALAPESIRVRFKGVPLHLRSEPVATQLANFLGKNFSINRGSIGIENEFIEVELKETKWEDIPRIVVLEERGFCFTILVVAEEGKGTKPSIILNPPTVEAVGSTQSMNVAGGNRYPDREEEEGEIVPVVQSTSRVRETPQSQGATCGAHSRPERGETWTDVVRGPSNMPTSPPVSPGRSQEPNRFRVLRRGEDETGPLSKCEPRPQSNASARVSTSRSAQIPNPWGHSLVLSHRVMGQSQQRKRNRGGRNKTLALQFLERIYGEESQPTKTTQVSSPPNCRIVSEQAIPSISTERWVRKAHNSGSLRVSEGSQSREFRENDRIGQGEQEQFYESDLSRPPGFNNEPSKNSNQPVLNSLMSECCRVRNKDDLKEWITGV</sequence>
<feature type="region of interest" description="Disordered" evidence="1">
    <location>
        <begin position="573"/>
        <end position="626"/>
    </location>
</feature>
<reference evidence="2 3" key="1">
    <citation type="submission" date="2020-06" db="EMBL/GenBank/DDBJ databases">
        <title>Transcriptomic and genomic resources for Thalictrum thalictroides and T. hernandezii: Facilitating candidate gene discovery in an emerging model plant lineage.</title>
        <authorList>
            <person name="Arias T."/>
            <person name="Riano-Pachon D.M."/>
            <person name="Di Stilio V.S."/>
        </authorList>
    </citation>
    <scope>NUCLEOTIDE SEQUENCE [LARGE SCALE GENOMIC DNA]</scope>
    <source>
        <strain evidence="3">cv. WT478/WT964</strain>
        <tissue evidence="2">Leaves</tissue>
    </source>
</reference>
<dbReference type="OrthoDB" id="1096772at2759"/>
<feature type="compositionally biased region" description="Basic and acidic residues" evidence="1">
    <location>
        <begin position="453"/>
        <end position="465"/>
    </location>
</feature>
<feature type="compositionally biased region" description="Polar residues" evidence="1">
    <location>
        <begin position="616"/>
        <end position="626"/>
    </location>
</feature>
<protein>
    <recommendedName>
        <fullName evidence="4">DUF4283 domain-containing protein</fullName>
    </recommendedName>
</protein>
<gene>
    <name evidence="2" type="ORF">FRX31_029964</name>
</gene>
<accession>A0A7J6V5V0</accession>
<feature type="compositionally biased region" description="Polar residues" evidence="1">
    <location>
        <begin position="477"/>
        <end position="493"/>
    </location>
</feature>
<evidence type="ECO:0000313" key="3">
    <source>
        <dbReference type="Proteomes" id="UP000554482"/>
    </source>
</evidence>
<feature type="region of interest" description="Disordered" evidence="1">
    <location>
        <begin position="402"/>
        <end position="495"/>
    </location>
</feature>
<dbReference type="EMBL" id="JABWDY010037402">
    <property type="protein sequence ID" value="KAF5180449.1"/>
    <property type="molecule type" value="Genomic_DNA"/>
</dbReference>
<feature type="compositionally biased region" description="Basic and acidic residues" evidence="1">
    <location>
        <begin position="585"/>
        <end position="596"/>
    </location>
</feature>
<keyword evidence="3" id="KW-1185">Reference proteome</keyword>